<dbReference type="AlphaFoldDB" id="A0A830D5A1"/>
<evidence type="ECO:0000313" key="3">
    <source>
        <dbReference type="Proteomes" id="UP000653305"/>
    </source>
</evidence>
<dbReference type="PANTHER" id="PTHR33144:SF16">
    <property type="entry name" value="OS02G0129000 PROTEIN"/>
    <property type="match status" value="1"/>
</dbReference>
<dbReference type="PANTHER" id="PTHR33144">
    <property type="entry name" value="OS10G0409366 PROTEIN-RELATED"/>
    <property type="match status" value="1"/>
</dbReference>
<protein>
    <submittedName>
        <fullName evidence="2">Uncharacterized protein</fullName>
    </submittedName>
</protein>
<name>A0A830D5A1_9LAMI</name>
<sequence length="196" mass="23457">MCKDVHGWTLNDRKPIILNGNGQPIGPDNVTLRQFTWFYGSIARDPDLAPLNFLYWRYVPNKYNIWDYVKKKFIIPEKGEYYVLSSIGALWRTYKSRLKKTHYLPYDNENDRWENRPKTVPDAHFKELQGYWYLEEVKEKADNKPPSEAVMYKETHKRIEGRKYKTSHDDGEGGDEYNVERNMQSMEREEEDCEDS</sequence>
<comment type="caution">
    <text evidence="2">The sequence shown here is derived from an EMBL/GenBank/DDBJ whole genome shotgun (WGS) entry which is preliminary data.</text>
</comment>
<organism evidence="2 3">
    <name type="scientific">Phtheirospermum japonicum</name>
    <dbReference type="NCBI Taxonomy" id="374723"/>
    <lineage>
        <taxon>Eukaryota</taxon>
        <taxon>Viridiplantae</taxon>
        <taxon>Streptophyta</taxon>
        <taxon>Embryophyta</taxon>
        <taxon>Tracheophyta</taxon>
        <taxon>Spermatophyta</taxon>
        <taxon>Magnoliopsida</taxon>
        <taxon>eudicotyledons</taxon>
        <taxon>Gunneridae</taxon>
        <taxon>Pentapetalae</taxon>
        <taxon>asterids</taxon>
        <taxon>lamiids</taxon>
        <taxon>Lamiales</taxon>
        <taxon>Orobanchaceae</taxon>
        <taxon>Orobanchaceae incertae sedis</taxon>
        <taxon>Phtheirospermum</taxon>
    </lineage>
</organism>
<accession>A0A830D5A1</accession>
<evidence type="ECO:0000313" key="2">
    <source>
        <dbReference type="EMBL" id="GFQ07738.1"/>
    </source>
</evidence>
<keyword evidence="3" id="KW-1185">Reference proteome</keyword>
<proteinExistence type="predicted"/>
<dbReference type="OrthoDB" id="1913335at2759"/>
<reference evidence="2" key="1">
    <citation type="submission" date="2020-07" db="EMBL/GenBank/DDBJ databases">
        <title>Ethylene signaling mediates host invasion by parasitic plants.</title>
        <authorList>
            <person name="Yoshida S."/>
        </authorList>
    </citation>
    <scope>NUCLEOTIDE SEQUENCE</scope>
    <source>
        <strain evidence="2">Okayama</strain>
    </source>
</reference>
<evidence type="ECO:0000256" key="1">
    <source>
        <dbReference type="SAM" id="MobiDB-lite"/>
    </source>
</evidence>
<dbReference type="Proteomes" id="UP000653305">
    <property type="component" value="Unassembled WGS sequence"/>
</dbReference>
<gene>
    <name evidence="2" type="ORF">PHJA_002917800</name>
</gene>
<feature type="compositionally biased region" description="Basic and acidic residues" evidence="1">
    <location>
        <begin position="160"/>
        <end position="171"/>
    </location>
</feature>
<feature type="region of interest" description="Disordered" evidence="1">
    <location>
        <begin position="160"/>
        <end position="196"/>
    </location>
</feature>
<dbReference type="EMBL" id="BMAC01001746">
    <property type="protein sequence ID" value="GFQ07738.1"/>
    <property type="molecule type" value="Genomic_DNA"/>
</dbReference>